<protein>
    <submittedName>
        <fullName evidence="1">Uncharacterized protein</fullName>
    </submittedName>
</protein>
<organism evidence="1 2">
    <name type="scientific">Scleroderma citrinum Foug A</name>
    <dbReference type="NCBI Taxonomy" id="1036808"/>
    <lineage>
        <taxon>Eukaryota</taxon>
        <taxon>Fungi</taxon>
        <taxon>Dikarya</taxon>
        <taxon>Basidiomycota</taxon>
        <taxon>Agaricomycotina</taxon>
        <taxon>Agaricomycetes</taxon>
        <taxon>Agaricomycetidae</taxon>
        <taxon>Boletales</taxon>
        <taxon>Sclerodermatineae</taxon>
        <taxon>Sclerodermataceae</taxon>
        <taxon>Scleroderma</taxon>
    </lineage>
</organism>
<reference evidence="1 2" key="1">
    <citation type="submission" date="2014-04" db="EMBL/GenBank/DDBJ databases">
        <authorList>
            <consortium name="DOE Joint Genome Institute"/>
            <person name="Kuo A."/>
            <person name="Kohler A."/>
            <person name="Nagy L.G."/>
            <person name="Floudas D."/>
            <person name="Copeland A."/>
            <person name="Barry K.W."/>
            <person name="Cichocki N."/>
            <person name="Veneault-Fourrey C."/>
            <person name="LaButti K."/>
            <person name="Lindquist E.A."/>
            <person name="Lipzen A."/>
            <person name="Lundell T."/>
            <person name="Morin E."/>
            <person name="Murat C."/>
            <person name="Sun H."/>
            <person name="Tunlid A."/>
            <person name="Henrissat B."/>
            <person name="Grigoriev I.V."/>
            <person name="Hibbett D.S."/>
            <person name="Martin F."/>
            <person name="Nordberg H.P."/>
            <person name="Cantor M.N."/>
            <person name="Hua S.X."/>
        </authorList>
    </citation>
    <scope>NUCLEOTIDE SEQUENCE [LARGE SCALE GENOMIC DNA]</scope>
    <source>
        <strain evidence="1 2">Foug A</strain>
    </source>
</reference>
<evidence type="ECO:0000313" key="1">
    <source>
        <dbReference type="EMBL" id="KIM59410.1"/>
    </source>
</evidence>
<keyword evidence="2" id="KW-1185">Reference proteome</keyword>
<proteinExistence type="predicted"/>
<dbReference type="HOGENOM" id="CLU_2428370_0_0_1"/>
<evidence type="ECO:0000313" key="2">
    <source>
        <dbReference type="Proteomes" id="UP000053989"/>
    </source>
</evidence>
<dbReference type="InParanoid" id="A0A0C3DFB7"/>
<dbReference type="AlphaFoldDB" id="A0A0C3DFB7"/>
<name>A0A0C3DFB7_9AGAM</name>
<sequence>MLNTCPLNTGVYTIIAKTGPVGAGYCGNRVVVNKPSDFFIVRNQRGPDDCTYSLYTLDKKQVFSESGNVVIENNDIVNEWVITALGGNIYT</sequence>
<accession>A0A0C3DFB7</accession>
<gene>
    <name evidence="1" type="ORF">SCLCIDRAFT_1217752</name>
</gene>
<dbReference type="EMBL" id="KN822074">
    <property type="protein sequence ID" value="KIM59410.1"/>
    <property type="molecule type" value="Genomic_DNA"/>
</dbReference>
<reference evidence="2" key="2">
    <citation type="submission" date="2015-01" db="EMBL/GenBank/DDBJ databases">
        <title>Evolutionary Origins and Diversification of the Mycorrhizal Mutualists.</title>
        <authorList>
            <consortium name="DOE Joint Genome Institute"/>
            <consortium name="Mycorrhizal Genomics Consortium"/>
            <person name="Kohler A."/>
            <person name="Kuo A."/>
            <person name="Nagy L.G."/>
            <person name="Floudas D."/>
            <person name="Copeland A."/>
            <person name="Barry K.W."/>
            <person name="Cichocki N."/>
            <person name="Veneault-Fourrey C."/>
            <person name="LaButti K."/>
            <person name="Lindquist E.A."/>
            <person name="Lipzen A."/>
            <person name="Lundell T."/>
            <person name="Morin E."/>
            <person name="Murat C."/>
            <person name="Riley R."/>
            <person name="Ohm R."/>
            <person name="Sun H."/>
            <person name="Tunlid A."/>
            <person name="Henrissat B."/>
            <person name="Grigoriev I.V."/>
            <person name="Hibbett D.S."/>
            <person name="Martin F."/>
        </authorList>
    </citation>
    <scope>NUCLEOTIDE SEQUENCE [LARGE SCALE GENOMIC DNA]</scope>
    <source>
        <strain evidence="2">Foug A</strain>
    </source>
</reference>
<dbReference type="Proteomes" id="UP000053989">
    <property type="component" value="Unassembled WGS sequence"/>
</dbReference>